<dbReference type="Pfam" id="PF00413">
    <property type="entry name" value="Peptidase_M10"/>
    <property type="match status" value="1"/>
</dbReference>
<dbReference type="Gene3D" id="3.40.390.10">
    <property type="entry name" value="Collagenase (Catalytic Domain)"/>
    <property type="match status" value="1"/>
</dbReference>
<comment type="cofactor">
    <cofactor evidence="8">
        <name>Zn(2+)</name>
        <dbReference type="ChEBI" id="CHEBI:29105"/>
    </cofactor>
    <text evidence="8">Binds 2 Zn(2+) ions per subunit.</text>
</comment>
<feature type="non-terminal residue" evidence="10">
    <location>
        <position position="260"/>
    </location>
</feature>
<keyword evidence="6" id="KW-0482">Metalloprotease</keyword>
<dbReference type="Pfam" id="PF01471">
    <property type="entry name" value="PG_binding_1"/>
    <property type="match status" value="1"/>
</dbReference>
<protein>
    <recommendedName>
        <fullName evidence="9">Peptidase metallopeptidase domain-containing protein</fullName>
    </recommendedName>
</protein>
<sequence length="260" mass="29480">SPFGFIAKLEGCRLGNRSEGIHGVKRYLERFGYLRYEGNDPHSDDDFFDERLYSAVRVYQANYRLNVTGELDAATASVMSLQRCGVPDIVNGTNLMISWRPYFSFFPDRQRWPPKKTHLSYLYLTNVPPEYIPAIDRAFESWASVTRFTFHRVEDSSDITVGYFSGDHGDGVPFDGPGGVLAHSFAPTDGRMHFDAAEPWFDGVKPDRFDVHSIAMHEIGHLLGLGHSSVREAIMWAYFGLGERRTIQPDDIDGIKALYN</sequence>
<dbReference type="GO" id="GO:0006508">
    <property type="term" value="P:proteolysis"/>
    <property type="evidence" value="ECO:0007669"/>
    <property type="project" value="UniProtKB-KW"/>
</dbReference>
<comment type="similarity">
    <text evidence="1">Belongs to the peptidase M10A family. Matrix metalloproteinases (MMPs) subfamily.</text>
</comment>
<dbReference type="SUPFAM" id="SSF47090">
    <property type="entry name" value="PGBD-like"/>
    <property type="match status" value="1"/>
</dbReference>
<evidence type="ECO:0000313" key="10">
    <source>
        <dbReference type="EMBL" id="EPS59674.1"/>
    </source>
</evidence>
<dbReference type="GO" id="GO:0030574">
    <property type="term" value="P:collagen catabolic process"/>
    <property type="evidence" value="ECO:0007669"/>
    <property type="project" value="TreeGrafter"/>
</dbReference>
<feature type="binding site" evidence="8">
    <location>
        <position position="235"/>
    </location>
    <ligand>
        <name>Zn(2+)</name>
        <dbReference type="ChEBI" id="CHEBI:29105"/>
        <label>2</label>
        <note>catalytic</note>
    </ligand>
</feature>
<dbReference type="PRINTS" id="PR00138">
    <property type="entry name" value="MATRIXIN"/>
</dbReference>
<feature type="binding site" evidence="8">
    <location>
        <position position="158"/>
    </location>
    <ligand>
        <name>Ca(2+)</name>
        <dbReference type="ChEBI" id="CHEBI:29108"/>
        <label>2</label>
    </ligand>
</feature>
<evidence type="ECO:0000256" key="6">
    <source>
        <dbReference type="ARBA" id="ARBA00023049"/>
    </source>
</evidence>
<dbReference type="Proteomes" id="UP000015453">
    <property type="component" value="Unassembled WGS sequence"/>
</dbReference>
<feature type="binding site" evidence="8">
    <location>
        <position position="175"/>
    </location>
    <ligand>
        <name>Ca(2+)</name>
        <dbReference type="ChEBI" id="CHEBI:29108"/>
        <label>3</label>
    </ligand>
</feature>
<feature type="binding site" evidence="8">
    <location>
        <position position="198"/>
    </location>
    <ligand>
        <name>Ca(2+)</name>
        <dbReference type="ChEBI" id="CHEBI:29108"/>
        <label>3</label>
    </ligand>
</feature>
<evidence type="ECO:0000256" key="8">
    <source>
        <dbReference type="PIRSR" id="PIRSR621190-2"/>
    </source>
</evidence>
<evidence type="ECO:0000256" key="5">
    <source>
        <dbReference type="ARBA" id="ARBA00022833"/>
    </source>
</evidence>
<keyword evidence="5 8" id="KW-0862">Zinc</keyword>
<comment type="caution">
    <text evidence="10">The sequence shown here is derived from an EMBL/GenBank/DDBJ whole genome shotgun (WGS) entry which is preliminary data.</text>
</comment>
<evidence type="ECO:0000313" key="11">
    <source>
        <dbReference type="Proteomes" id="UP000015453"/>
    </source>
</evidence>
<gene>
    <name evidence="10" type="ORF">M569_15132</name>
</gene>
<feature type="binding site" evidence="8">
    <location>
        <position position="176"/>
    </location>
    <ligand>
        <name>Ca(2+)</name>
        <dbReference type="ChEBI" id="CHEBI:29108"/>
        <label>3</label>
    </ligand>
</feature>
<dbReference type="GO" id="GO:0031012">
    <property type="term" value="C:extracellular matrix"/>
    <property type="evidence" value="ECO:0007669"/>
    <property type="project" value="InterPro"/>
</dbReference>
<feature type="binding site" evidence="8">
    <location>
        <position position="183"/>
    </location>
    <ligand>
        <name>Zn(2+)</name>
        <dbReference type="ChEBI" id="CHEBI:29105"/>
        <label>1</label>
    </ligand>
</feature>
<dbReference type="InterPro" id="IPR036365">
    <property type="entry name" value="PGBD-like_sf"/>
</dbReference>
<keyword evidence="3 8" id="KW-0479">Metal-binding</keyword>
<dbReference type="CDD" id="cd04278">
    <property type="entry name" value="ZnMc_MMP"/>
    <property type="match status" value="1"/>
</dbReference>
<dbReference type="InterPro" id="IPR021190">
    <property type="entry name" value="Pept_M10A"/>
</dbReference>
<dbReference type="EMBL" id="AUSU01008169">
    <property type="protein sequence ID" value="EPS59674.1"/>
    <property type="molecule type" value="Genomic_DNA"/>
</dbReference>
<feature type="binding site" description="in inhibited form" evidence="8">
    <location>
        <position position="84"/>
    </location>
    <ligand>
        <name>Zn(2+)</name>
        <dbReference type="ChEBI" id="CHEBI:29105"/>
        <label>2</label>
        <note>catalytic</note>
    </ligand>
</feature>
<evidence type="ECO:0000256" key="1">
    <source>
        <dbReference type="ARBA" id="ARBA00009614"/>
    </source>
</evidence>
<dbReference type="InterPro" id="IPR006026">
    <property type="entry name" value="Peptidase_Metallo"/>
</dbReference>
<feature type="binding site" evidence="8">
    <location>
        <position position="168"/>
    </location>
    <ligand>
        <name>Zn(2+)</name>
        <dbReference type="ChEBI" id="CHEBI:29105"/>
        <label>1</label>
    </ligand>
</feature>
<dbReference type="InterPro" id="IPR024079">
    <property type="entry name" value="MetalloPept_cat_dom_sf"/>
</dbReference>
<feature type="binding site" evidence="8">
    <location>
        <position position="217"/>
    </location>
    <ligand>
        <name>Zn(2+)</name>
        <dbReference type="ChEBI" id="CHEBI:29105"/>
        <label>2</label>
        <note>catalytic</note>
    </ligand>
</feature>
<dbReference type="AlphaFoldDB" id="S8BZ26"/>
<dbReference type="PANTHER" id="PTHR10201:SF213">
    <property type="entry name" value="METALLOENDOPROTEINASE 2-MMP-LIKE"/>
    <property type="match status" value="1"/>
</dbReference>
<feature type="non-terminal residue" evidence="10">
    <location>
        <position position="1"/>
    </location>
</feature>
<dbReference type="GO" id="GO:0004222">
    <property type="term" value="F:metalloendopeptidase activity"/>
    <property type="evidence" value="ECO:0007669"/>
    <property type="project" value="InterPro"/>
</dbReference>
<dbReference type="InterPro" id="IPR001818">
    <property type="entry name" value="Pept_M10_metallopeptidase"/>
</dbReference>
<accession>S8BZ26</accession>
<feature type="binding site" evidence="8">
    <location>
        <position position="193"/>
    </location>
    <ligand>
        <name>Zn(2+)</name>
        <dbReference type="ChEBI" id="CHEBI:29105"/>
        <label>1</label>
    </ligand>
</feature>
<dbReference type="GO" id="GO:0030198">
    <property type="term" value="P:extracellular matrix organization"/>
    <property type="evidence" value="ECO:0007669"/>
    <property type="project" value="TreeGrafter"/>
</dbReference>
<proteinExistence type="inferred from homology"/>
<organism evidence="10 11">
    <name type="scientific">Genlisea aurea</name>
    <dbReference type="NCBI Taxonomy" id="192259"/>
    <lineage>
        <taxon>Eukaryota</taxon>
        <taxon>Viridiplantae</taxon>
        <taxon>Streptophyta</taxon>
        <taxon>Embryophyta</taxon>
        <taxon>Tracheophyta</taxon>
        <taxon>Spermatophyta</taxon>
        <taxon>Magnoliopsida</taxon>
        <taxon>eudicotyledons</taxon>
        <taxon>Gunneridae</taxon>
        <taxon>Pentapetalae</taxon>
        <taxon>asterids</taxon>
        <taxon>lamiids</taxon>
        <taxon>Lamiales</taxon>
        <taxon>Lentibulariaceae</taxon>
        <taxon>Genlisea</taxon>
    </lineage>
</organism>
<keyword evidence="2" id="KW-0645">Protease</keyword>
<dbReference type="InterPro" id="IPR033739">
    <property type="entry name" value="M10A_MMP"/>
</dbReference>
<dbReference type="OrthoDB" id="406838at2759"/>
<dbReference type="GO" id="GO:0008270">
    <property type="term" value="F:zinc ion binding"/>
    <property type="evidence" value="ECO:0007669"/>
    <property type="project" value="InterPro"/>
</dbReference>
<feature type="binding site" evidence="8">
    <location>
        <position position="198"/>
    </location>
    <ligand>
        <name>Ca(2+)</name>
        <dbReference type="ChEBI" id="CHEBI:29108"/>
        <label>1</label>
    </ligand>
</feature>
<reference evidence="10 11" key="1">
    <citation type="journal article" date="2013" name="BMC Genomics">
        <title>The miniature genome of a carnivorous plant Genlisea aurea contains a low number of genes and short non-coding sequences.</title>
        <authorList>
            <person name="Leushkin E.V."/>
            <person name="Sutormin R.A."/>
            <person name="Nabieva E.R."/>
            <person name="Penin A.A."/>
            <person name="Kondrashov A.S."/>
            <person name="Logacheva M.D."/>
        </authorList>
    </citation>
    <scope>NUCLEOTIDE SEQUENCE [LARGE SCALE GENOMIC DNA]</scope>
</reference>
<dbReference type="PANTHER" id="PTHR10201">
    <property type="entry name" value="MATRIX METALLOPROTEINASE"/>
    <property type="match status" value="1"/>
</dbReference>
<feature type="binding site" evidence="8">
    <location>
        <position position="221"/>
    </location>
    <ligand>
        <name>Zn(2+)</name>
        <dbReference type="ChEBI" id="CHEBI:29105"/>
        <label>2</label>
        <note>catalytic</note>
    </ligand>
</feature>
<feature type="domain" description="Peptidase metallopeptidase" evidence="9">
    <location>
        <begin position="108"/>
        <end position="260"/>
    </location>
</feature>
<evidence type="ECO:0000256" key="4">
    <source>
        <dbReference type="ARBA" id="ARBA00022801"/>
    </source>
</evidence>
<evidence type="ECO:0000256" key="2">
    <source>
        <dbReference type="ARBA" id="ARBA00022670"/>
    </source>
</evidence>
<evidence type="ECO:0000259" key="9">
    <source>
        <dbReference type="SMART" id="SM00235"/>
    </source>
</evidence>
<feature type="active site" evidence="7">
    <location>
        <position position="218"/>
    </location>
</feature>
<dbReference type="SMART" id="SM00235">
    <property type="entry name" value="ZnMc"/>
    <property type="match status" value="1"/>
</dbReference>
<dbReference type="InterPro" id="IPR002477">
    <property type="entry name" value="Peptidoglycan-bd-like"/>
</dbReference>
<dbReference type="SUPFAM" id="SSF55486">
    <property type="entry name" value="Metalloproteases ('zincins'), catalytic domain"/>
    <property type="match status" value="1"/>
</dbReference>
<keyword evidence="4" id="KW-0378">Hydrolase</keyword>
<evidence type="ECO:0000256" key="7">
    <source>
        <dbReference type="PIRSR" id="PIRSR621190-1"/>
    </source>
</evidence>
<keyword evidence="11" id="KW-1185">Reference proteome</keyword>
<comment type="cofactor">
    <cofactor evidence="8">
        <name>Ca(2+)</name>
        <dbReference type="ChEBI" id="CHEBI:29108"/>
    </cofactor>
    <text evidence="8">Can bind about 5 Ca(2+) ions per subunit.</text>
</comment>
<name>S8BZ26_9LAMI</name>
<keyword evidence="8" id="KW-0106">Calcium</keyword>
<feature type="binding site" evidence="8">
    <location>
        <position position="195"/>
    </location>
    <ligand>
        <name>Ca(2+)</name>
        <dbReference type="ChEBI" id="CHEBI:29108"/>
        <label>3</label>
    </ligand>
</feature>
<feature type="binding site" evidence="8">
    <location>
        <position position="170"/>
    </location>
    <ligand>
        <name>Zn(2+)</name>
        <dbReference type="ChEBI" id="CHEBI:29105"/>
        <label>1</label>
    </ligand>
</feature>
<evidence type="ECO:0000256" key="3">
    <source>
        <dbReference type="ARBA" id="ARBA00022723"/>
    </source>
</evidence>
<feature type="binding site" evidence="8">
    <location>
        <position position="227"/>
    </location>
    <ligand>
        <name>Zn(2+)</name>
        <dbReference type="ChEBI" id="CHEBI:29105"/>
        <label>2</label>
        <note>catalytic</note>
    </ligand>
</feature>